<comment type="similarity">
    <text evidence="2">Belongs to the nitronate monooxygenase family. NMO class I subfamily.</text>
</comment>
<dbReference type="InterPro" id="IPR004136">
    <property type="entry name" value="NMO"/>
</dbReference>
<evidence type="ECO:0000256" key="1">
    <source>
        <dbReference type="ARBA" id="ARBA00001917"/>
    </source>
</evidence>
<dbReference type="Proteomes" id="UP001211065">
    <property type="component" value="Unassembled WGS sequence"/>
</dbReference>
<dbReference type="SUPFAM" id="SSF54995">
    <property type="entry name" value="Ribosomal protein S6"/>
    <property type="match status" value="1"/>
</dbReference>
<dbReference type="Pfam" id="PF01250">
    <property type="entry name" value="Ribosomal_S6"/>
    <property type="match status" value="1"/>
</dbReference>
<sequence length="431" mass="47657">MSTNLQKLLNLKLPIIQAPMANVSNPKFTSMASNFGILGSHGCGLLQPEQLEKDIMELKSLTSKPFNINLQLPRPNLQAEKVKRLSEVEVTELLTEIRKELKLTAPKEIRAKPNFFEQLKMIEKNPPKVFSYCFGRIEKDAVKRLKDKGILVVGTATNLQEALDLEEDGVDAIVLQGSEAGGHRSTYISDYKSGLIGISTLVPLVYSRIKSIPLIAAGGITNGNQVRALLSLGAQLCQIGTLFIPTLESSISLTWKENVLRKSPDGNKNTVITSTLTGAPCRVLENKLVRFLATWEERGVPRNMAALISDVLRNGGHEFGISMMGQGSENDAAKAVLRTSALQLLDAGAVVRRLSSYGNEEQLPYRMKRHQTVHSTGRYVSILFDSSPKVMKELHKTLGFDERVIRRSVVNVADTLKKSSELHVTRYNLIQ</sequence>
<dbReference type="CDD" id="cd04730">
    <property type="entry name" value="NPD_like"/>
    <property type="match status" value="1"/>
</dbReference>
<keyword evidence="6" id="KW-0503">Monooxygenase</keyword>
<dbReference type="EMBL" id="JADGJW010001130">
    <property type="protein sequence ID" value="KAJ3206362.1"/>
    <property type="molecule type" value="Genomic_DNA"/>
</dbReference>
<evidence type="ECO:0000256" key="5">
    <source>
        <dbReference type="ARBA" id="ARBA00023002"/>
    </source>
</evidence>
<evidence type="ECO:0008006" key="9">
    <source>
        <dbReference type="Google" id="ProtNLM"/>
    </source>
</evidence>
<dbReference type="GO" id="GO:0019843">
    <property type="term" value="F:rRNA binding"/>
    <property type="evidence" value="ECO:0007669"/>
    <property type="project" value="InterPro"/>
</dbReference>
<evidence type="ECO:0000256" key="4">
    <source>
        <dbReference type="ARBA" id="ARBA00022643"/>
    </source>
</evidence>
<dbReference type="InterPro" id="IPR000529">
    <property type="entry name" value="Ribosomal_bS6"/>
</dbReference>
<dbReference type="CDD" id="cd15465">
    <property type="entry name" value="bS6_mito"/>
    <property type="match status" value="1"/>
</dbReference>
<dbReference type="PANTHER" id="PTHR42747">
    <property type="entry name" value="NITRONATE MONOOXYGENASE-RELATED"/>
    <property type="match status" value="1"/>
</dbReference>
<reference evidence="7" key="1">
    <citation type="submission" date="2020-05" db="EMBL/GenBank/DDBJ databases">
        <title>Phylogenomic resolution of chytrid fungi.</title>
        <authorList>
            <person name="Stajich J.E."/>
            <person name="Amses K."/>
            <person name="Simmons R."/>
            <person name="Seto K."/>
            <person name="Myers J."/>
            <person name="Bonds A."/>
            <person name="Quandt C.A."/>
            <person name="Barry K."/>
            <person name="Liu P."/>
            <person name="Grigoriev I."/>
            <person name="Longcore J.E."/>
            <person name="James T.Y."/>
        </authorList>
    </citation>
    <scope>NUCLEOTIDE SEQUENCE</scope>
    <source>
        <strain evidence="7">JEL0476</strain>
    </source>
</reference>
<dbReference type="GO" id="GO:0018580">
    <property type="term" value="F:nitronate monooxygenase activity"/>
    <property type="evidence" value="ECO:0007669"/>
    <property type="project" value="InterPro"/>
</dbReference>
<dbReference type="AlphaFoldDB" id="A0AAD5TUL1"/>
<comment type="cofactor">
    <cofactor evidence="1">
        <name>FMN</name>
        <dbReference type="ChEBI" id="CHEBI:58210"/>
    </cofactor>
</comment>
<keyword evidence="4" id="KW-0288">FMN</keyword>
<keyword evidence="8" id="KW-1185">Reference proteome</keyword>
<evidence type="ECO:0000256" key="2">
    <source>
        <dbReference type="ARBA" id="ARBA00009881"/>
    </source>
</evidence>
<dbReference type="GO" id="GO:0003735">
    <property type="term" value="F:structural constituent of ribosome"/>
    <property type="evidence" value="ECO:0007669"/>
    <property type="project" value="InterPro"/>
</dbReference>
<proteinExistence type="inferred from homology"/>
<dbReference type="GO" id="GO:0005840">
    <property type="term" value="C:ribosome"/>
    <property type="evidence" value="ECO:0007669"/>
    <property type="project" value="InterPro"/>
</dbReference>
<evidence type="ECO:0000256" key="6">
    <source>
        <dbReference type="ARBA" id="ARBA00023033"/>
    </source>
</evidence>
<accession>A0AAD5TUL1</accession>
<gene>
    <name evidence="7" type="ORF">HK099_000568</name>
</gene>
<dbReference type="GO" id="GO:0006412">
    <property type="term" value="P:translation"/>
    <property type="evidence" value="ECO:0007669"/>
    <property type="project" value="InterPro"/>
</dbReference>
<evidence type="ECO:0000313" key="8">
    <source>
        <dbReference type="Proteomes" id="UP001211065"/>
    </source>
</evidence>
<dbReference type="InterPro" id="IPR035980">
    <property type="entry name" value="Ribosomal_bS6_sf"/>
</dbReference>
<keyword evidence="5" id="KW-0560">Oxidoreductase</keyword>
<dbReference type="PANTHER" id="PTHR42747:SF3">
    <property type="entry name" value="NITRONATE MONOOXYGENASE-RELATED"/>
    <property type="match status" value="1"/>
</dbReference>
<protein>
    <recommendedName>
        <fullName evidence="9">Nitronate monooxygenase domain-containing protein</fullName>
    </recommendedName>
</protein>
<name>A0AAD5TUL1_9FUNG</name>
<organism evidence="7 8">
    <name type="scientific">Clydaea vesicula</name>
    <dbReference type="NCBI Taxonomy" id="447962"/>
    <lineage>
        <taxon>Eukaryota</taxon>
        <taxon>Fungi</taxon>
        <taxon>Fungi incertae sedis</taxon>
        <taxon>Chytridiomycota</taxon>
        <taxon>Chytridiomycota incertae sedis</taxon>
        <taxon>Chytridiomycetes</taxon>
        <taxon>Lobulomycetales</taxon>
        <taxon>Lobulomycetaceae</taxon>
        <taxon>Clydaea</taxon>
    </lineage>
</organism>
<dbReference type="Gene3D" id="3.20.20.70">
    <property type="entry name" value="Aldolase class I"/>
    <property type="match status" value="1"/>
</dbReference>
<comment type="caution">
    <text evidence="7">The sequence shown here is derived from an EMBL/GenBank/DDBJ whole genome shotgun (WGS) entry which is preliminary data.</text>
</comment>
<dbReference type="Pfam" id="PF03060">
    <property type="entry name" value="NMO"/>
    <property type="match status" value="1"/>
</dbReference>
<evidence type="ECO:0000256" key="3">
    <source>
        <dbReference type="ARBA" id="ARBA00022630"/>
    </source>
</evidence>
<dbReference type="SUPFAM" id="SSF51412">
    <property type="entry name" value="Inosine monophosphate dehydrogenase (IMPDH)"/>
    <property type="match status" value="1"/>
</dbReference>
<dbReference type="InterPro" id="IPR013785">
    <property type="entry name" value="Aldolase_TIM"/>
</dbReference>
<evidence type="ECO:0000313" key="7">
    <source>
        <dbReference type="EMBL" id="KAJ3206362.1"/>
    </source>
</evidence>
<keyword evidence="3" id="KW-0285">Flavoprotein</keyword>